<reference evidence="1" key="1">
    <citation type="submission" date="2022-10" db="EMBL/GenBank/DDBJ databases">
        <authorList>
            <person name="Yu W.X."/>
        </authorList>
    </citation>
    <scope>NUCLEOTIDE SEQUENCE</scope>
    <source>
        <strain evidence="1">D04</strain>
    </source>
</reference>
<dbReference type="InterPro" id="IPR007398">
    <property type="entry name" value="BioG"/>
</dbReference>
<dbReference type="SUPFAM" id="SSF53474">
    <property type="entry name" value="alpha/beta-Hydrolases"/>
    <property type="match status" value="1"/>
</dbReference>
<evidence type="ECO:0000313" key="2">
    <source>
        <dbReference type="Proteomes" id="UP001207408"/>
    </source>
</evidence>
<sequence>MKHTWLNNSNQNKLILFFNGWGCDEHQFNHLSSQEFDVMMLNDYRELKLAPEVIAQIKNYDEILLIGWSYGVWIGQHVCEQYCIQIKEGVAVNGTLKPVHEQFGIAETIVQGTLNNLNERNLMKFQRRMLGGNEAWKKFEADKPQRDFNDQKDELAALIQHFKSDTSDTTPYQKAFIGSSDMIFLAKNQLDFWKEKATIKEIDAPHFCFYHFNRWEDIIR</sequence>
<evidence type="ECO:0000313" key="1">
    <source>
        <dbReference type="EMBL" id="MCW3807793.1"/>
    </source>
</evidence>
<proteinExistence type="predicted"/>
<dbReference type="AlphaFoldDB" id="A0AAE3MH84"/>
<dbReference type="InterPro" id="IPR029058">
    <property type="entry name" value="AB_hydrolase_fold"/>
</dbReference>
<comment type="caution">
    <text evidence="1">The sequence shown here is derived from an EMBL/GenBank/DDBJ whole genome shotgun (WGS) entry which is preliminary data.</text>
</comment>
<protein>
    <submittedName>
        <fullName evidence="1">DUF452 family protein</fullName>
    </submittedName>
</protein>
<dbReference type="RefSeq" id="WP_301202259.1">
    <property type="nucleotide sequence ID" value="NZ_JAPDPI010000061.1"/>
</dbReference>
<name>A0AAE3MH84_9BACT</name>
<dbReference type="Pfam" id="PF04301">
    <property type="entry name" value="BioG"/>
    <property type="match status" value="1"/>
</dbReference>
<dbReference type="EMBL" id="JAPDPI010000061">
    <property type="protein sequence ID" value="MCW3807793.1"/>
    <property type="molecule type" value="Genomic_DNA"/>
</dbReference>
<keyword evidence="2" id="KW-1185">Reference proteome</keyword>
<accession>A0AAE3MH84</accession>
<dbReference type="Proteomes" id="UP001207408">
    <property type="component" value="Unassembled WGS sequence"/>
</dbReference>
<gene>
    <name evidence="1" type="ORF">OM074_19345</name>
</gene>
<organism evidence="1 2">
    <name type="scientific">Plebeiibacterium marinum</name>
    <dbReference type="NCBI Taxonomy" id="2992111"/>
    <lineage>
        <taxon>Bacteria</taxon>
        <taxon>Pseudomonadati</taxon>
        <taxon>Bacteroidota</taxon>
        <taxon>Bacteroidia</taxon>
        <taxon>Marinilabiliales</taxon>
        <taxon>Marinilabiliaceae</taxon>
        <taxon>Plebeiibacterium</taxon>
    </lineage>
</organism>
<dbReference type="Gene3D" id="3.40.50.1820">
    <property type="entry name" value="alpha/beta hydrolase"/>
    <property type="match status" value="1"/>
</dbReference>